<dbReference type="Proteomes" id="UP000030816">
    <property type="component" value="Unassembled WGS sequence"/>
</dbReference>
<dbReference type="GO" id="GO:0005576">
    <property type="term" value="C:extracellular region"/>
    <property type="evidence" value="ECO:0007669"/>
    <property type="project" value="TreeGrafter"/>
</dbReference>
<dbReference type="InterPro" id="IPR013211">
    <property type="entry name" value="LVIVD"/>
</dbReference>
<sequence length="464" mass="50206">MIASARSVLVAMLASTGASMAGRLIAPDPDSLAALDSPLAVSMEELQGMKISERQQDIADGVFDEGRYALQGATACSNGKAGEYSCRNVDLKGFLRHEDLGSRTREGNDVWGWTSSTGREFGIVGQSDGSAFVEILKDGSLVGMGRLPTQTRSSPWRDMKVIGNHVYIGSEAPDHGLQVFDLTKLLTVDPSRPPTFDVNRDLAAHFDGFGSSHNIVAHEKNNIIYAVGTARNGRCSAGLWMVDVSDPGNPRDVGCAGADGYVHDAQCLTYNGPDAAHRGKEICFGYNEDSLTIYDLSTRSAPRILSRTPYQGATYTHQGWTTGPDHRYLLLDDELDEQKQNGAAADGHTTTYIVDVANLSKPVFTGYYKSPVKSIDHNQYIVDGLSYMSNYASGLRVVNVTSVGRDNTGAGFKEVAFFDVRPEDDAVGGETVFKGAWSVYPYFQSGHVLVNSIERGIFSVKLTL</sequence>
<feature type="signal peptide" evidence="1">
    <location>
        <begin position="1"/>
        <end position="21"/>
    </location>
</feature>
<evidence type="ECO:0000256" key="1">
    <source>
        <dbReference type="SAM" id="SignalP"/>
    </source>
</evidence>
<comment type="caution">
    <text evidence="2">The sequence shown here is derived from an EMBL/GenBank/DDBJ whole genome shotgun (WGS) entry which is preliminary data.</text>
</comment>
<accession>A0A0B2X9W6</accession>
<proteinExistence type="predicted"/>
<evidence type="ECO:0000313" key="3">
    <source>
        <dbReference type="Proteomes" id="UP000030816"/>
    </source>
</evidence>
<dbReference type="OrthoDB" id="2099887at2759"/>
<dbReference type="EMBL" id="AZHE01000001">
    <property type="protein sequence ID" value="KHO02116.1"/>
    <property type="molecule type" value="Genomic_DNA"/>
</dbReference>
<dbReference type="SUPFAM" id="SSF75011">
    <property type="entry name" value="3-carboxy-cis,cis-mucoante lactonizing enzyme"/>
    <property type="match status" value="1"/>
</dbReference>
<dbReference type="STRING" id="1081103.A0A0B2X9W6"/>
<evidence type="ECO:0000313" key="2">
    <source>
        <dbReference type="EMBL" id="KHO02116.1"/>
    </source>
</evidence>
<name>A0A0B2X9W6_METAS</name>
<gene>
    <name evidence="2" type="ORF">MAM_01117</name>
</gene>
<dbReference type="InterPro" id="IPR027589">
    <property type="entry name" value="Choice_anch_B"/>
</dbReference>
<dbReference type="PANTHER" id="PTHR38787">
    <property type="entry name" value="REGULATORY P DOMAIN-CONTAINING PROTEIN"/>
    <property type="match status" value="1"/>
</dbReference>
<dbReference type="NCBIfam" id="TIGR04312">
    <property type="entry name" value="choice_anch_B"/>
    <property type="match status" value="1"/>
</dbReference>
<dbReference type="GeneID" id="63735572"/>
<keyword evidence="3" id="KW-1185">Reference proteome</keyword>
<keyword evidence="1" id="KW-0732">Signal</keyword>
<organism evidence="2 3">
    <name type="scientific">Metarhizium album (strain ARSEF 1941)</name>
    <dbReference type="NCBI Taxonomy" id="1081103"/>
    <lineage>
        <taxon>Eukaryota</taxon>
        <taxon>Fungi</taxon>
        <taxon>Dikarya</taxon>
        <taxon>Ascomycota</taxon>
        <taxon>Pezizomycotina</taxon>
        <taxon>Sordariomycetes</taxon>
        <taxon>Hypocreomycetidae</taxon>
        <taxon>Hypocreales</taxon>
        <taxon>Clavicipitaceae</taxon>
        <taxon>Metarhizium</taxon>
    </lineage>
</organism>
<dbReference type="PANTHER" id="PTHR38787:SF1">
    <property type="entry name" value="REGULATORY P DOMAIN-CONTAINING PROTEIN"/>
    <property type="match status" value="1"/>
</dbReference>
<dbReference type="AlphaFoldDB" id="A0A0B2X9W6"/>
<reference evidence="2 3" key="1">
    <citation type="journal article" date="2014" name="Proc. Natl. Acad. Sci. U.S.A.">
        <title>Trajectory and genomic determinants of fungal-pathogen speciation and host adaptation.</title>
        <authorList>
            <person name="Hu X."/>
            <person name="Xiao G."/>
            <person name="Zheng P."/>
            <person name="Shang Y."/>
            <person name="Su Y."/>
            <person name="Zhang X."/>
            <person name="Liu X."/>
            <person name="Zhan S."/>
            <person name="St Leger R.J."/>
            <person name="Wang C."/>
        </authorList>
    </citation>
    <scope>NUCLEOTIDE SEQUENCE [LARGE SCALE GENOMIC DNA]</scope>
    <source>
        <strain evidence="2 3">ARSEF 1941</strain>
    </source>
</reference>
<dbReference type="RefSeq" id="XP_040683181.1">
    <property type="nucleotide sequence ID" value="XM_040819916.1"/>
</dbReference>
<dbReference type="HOGENOM" id="CLU_031217_0_0_1"/>
<dbReference type="Pfam" id="PF08309">
    <property type="entry name" value="LVIVD"/>
    <property type="match status" value="1"/>
</dbReference>
<protein>
    <submittedName>
        <fullName evidence="2">Regulatory P domain-containing protein</fullName>
    </submittedName>
</protein>
<feature type="chain" id="PRO_5002096401" evidence="1">
    <location>
        <begin position="22"/>
        <end position="464"/>
    </location>
</feature>